<protein>
    <submittedName>
        <fullName evidence="2">DUF5641 domain-containing protein</fullName>
    </submittedName>
</protein>
<dbReference type="EnsemblMetazoa" id="ADIR005762-RA">
    <property type="protein sequence ID" value="ADIR005762-PA"/>
    <property type="gene ID" value="ADIR005762"/>
</dbReference>
<keyword evidence="3" id="KW-1185">Reference proteome</keyword>
<proteinExistence type="predicted"/>
<accession>A0A182NDP8</accession>
<reference evidence="2" key="2">
    <citation type="submission" date="2020-05" db="UniProtKB">
        <authorList>
            <consortium name="EnsemblMetazoa"/>
        </authorList>
    </citation>
    <scope>IDENTIFICATION</scope>
    <source>
        <strain evidence="2">WRAIR2</strain>
    </source>
</reference>
<dbReference type="AlphaFoldDB" id="A0A182NDP8"/>
<dbReference type="PANTHER" id="PTHR47331">
    <property type="entry name" value="PHD-TYPE DOMAIN-CONTAINING PROTEIN"/>
    <property type="match status" value="1"/>
</dbReference>
<name>A0A182NDP8_9DIPT</name>
<organism evidence="2 3">
    <name type="scientific">Anopheles dirus</name>
    <dbReference type="NCBI Taxonomy" id="7168"/>
    <lineage>
        <taxon>Eukaryota</taxon>
        <taxon>Metazoa</taxon>
        <taxon>Ecdysozoa</taxon>
        <taxon>Arthropoda</taxon>
        <taxon>Hexapoda</taxon>
        <taxon>Insecta</taxon>
        <taxon>Pterygota</taxon>
        <taxon>Neoptera</taxon>
        <taxon>Endopterygota</taxon>
        <taxon>Diptera</taxon>
        <taxon>Nematocera</taxon>
        <taxon>Culicoidea</taxon>
        <taxon>Culicidae</taxon>
        <taxon>Anophelinae</taxon>
        <taxon>Anopheles</taxon>
    </lineage>
</organism>
<dbReference type="Proteomes" id="UP000075884">
    <property type="component" value="Unassembled WGS sequence"/>
</dbReference>
<sequence>MLPRSSQLLKCSPYVDADGILRVKGRIDACSYVTYDTKRPIILPKAGKVTDLIVDEYHRRYRHQNHQTIINEVRQKIDIPALRMVCHRIVNSRPLTDVPVDSEEEAPLTPNHFLLGSSSGVKPLVAFDDSPNALHNNWKTSQLYANLFWRNWIRAYLPTLTRRTRWYQPRKPLQEGDVVLLVDENLPRGCWPKGRITQAIQSKDGAVRRVHVRLATGKNCERPAVKVAAFDIDQLGSVLTSQNTGGQC</sequence>
<dbReference type="PANTHER" id="PTHR47331:SF1">
    <property type="entry name" value="GAG-LIKE PROTEIN"/>
    <property type="match status" value="1"/>
</dbReference>
<reference evidence="3" key="1">
    <citation type="submission" date="2013-03" db="EMBL/GenBank/DDBJ databases">
        <title>The Genome Sequence of Anopheles dirus WRAIR2.</title>
        <authorList>
            <consortium name="The Broad Institute Genomics Platform"/>
            <person name="Neafsey D.E."/>
            <person name="Walton C."/>
            <person name="Walker B."/>
            <person name="Young S.K."/>
            <person name="Zeng Q."/>
            <person name="Gargeya S."/>
            <person name="Fitzgerald M."/>
            <person name="Haas B."/>
            <person name="Abouelleil A."/>
            <person name="Allen A.W."/>
            <person name="Alvarado L."/>
            <person name="Arachchi H.M."/>
            <person name="Berlin A.M."/>
            <person name="Chapman S.B."/>
            <person name="Gainer-Dewar J."/>
            <person name="Goldberg J."/>
            <person name="Griggs A."/>
            <person name="Gujja S."/>
            <person name="Hansen M."/>
            <person name="Howarth C."/>
            <person name="Imamovic A."/>
            <person name="Ireland A."/>
            <person name="Larimer J."/>
            <person name="McCowan C."/>
            <person name="Murphy C."/>
            <person name="Pearson M."/>
            <person name="Poon T.W."/>
            <person name="Priest M."/>
            <person name="Roberts A."/>
            <person name="Saif S."/>
            <person name="Shea T."/>
            <person name="Sisk P."/>
            <person name="Sykes S."/>
            <person name="Wortman J."/>
            <person name="Nusbaum C."/>
            <person name="Birren B."/>
        </authorList>
    </citation>
    <scope>NUCLEOTIDE SEQUENCE [LARGE SCALE GENOMIC DNA]</scope>
    <source>
        <strain evidence="3">WRAIR2</strain>
    </source>
</reference>
<dbReference type="InterPro" id="IPR040676">
    <property type="entry name" value="DUF5641"/>
</dbReference>
<dbReference type="STRING" id="7168.A0A182NDP8"/>
<evidence type="ECO:0000313" key="2">
    <source>
        <dbReference type="EnsemblMetazoa" id="ADIR005762-PA"/>
    </source>
</evidence>
<feature type="domain" description="DUF5641" evidence="1">
    <location>
        <begin position="137"/>
        <end position="228"/>
    </location>
</feature>
<evidence type="ECO:0000313" key="3">
    <source>
        <dbReference type="Proteomes" id="UP000075884"/>
    </source>
</evidence>
<dbReference type="Pfam" id="PF18701">
    <property type="entry name" value="DUF5641"/>
    <property type="match status" value="1"/>
</dbReference>
<dbReference type="VEuPathDB" id="VectorBase:ADIR005762"/>
<evidence type="ECO:0000259" key="1">
    <source>
        <dbReference type="Pfam" id="PF18701"/>
    </source>
</evidence>